<keyword evidence="1" id="KW-0472">Membrane</keyword>
<dbReference type="AlphaFoldDB" id="A0A1W1HGA6"/>
<dbReference type="PANTHER" id="PTHR32063:SF24">
    <property type="entry name" value="CATION EFFLUX SYSTEM (ACRB_ACRD_ACRF FAMILY)"/>
    <property type="match status" value="1"/>
</dbReference>
<dbReference type="Gene3D" id="1.20.1640.10">
    <property type="entry name" value="Multidrug efflux transporter AcrB transmembrane domain"/>
    <property type="match status" value="2"/>
</dbReference>
<feature type="transmembrane region" description="Helical" evidence="1">
    <location>
        <begin position="456"/>
        <end position="478"/>
    </location>
</feature>
<feature type="transmembrane region" description="Helical" evidence="1">
    <location>
        <begin position="12"/>
        <end position="32"/>
    </location>
</feature>
<proteinExistence type="predicted"/>
<feature type="transmembrane region" description="Helical" evidence="1">
    <location>
        <begin position="383"/>
        <end position="408"/>
    </location>
</feature>
<dbReference type="InterPro" id="IPR001036">
    <property type="entry name" value="Acrflvin-R"/>
</dbReference>
<protein>
    <submittedName>
        <fullName evidence="2">Acriflavin resistance protein</fullName>
    </submittedName>
</protein>
<dbReference type="STRING" id="1246637.MTBBW1_350008"/>
<gene>
    <name evidence="2" type="ORF">MTBBW1_350008</name>
</gene>
<dbReference type="Pfam" id="PF00873">
    <property type="entry name" value="ACR_tran"/>
    <property type="match status" value="2"/>
</dbReference>
<dbReference type="SUPFAM" id="SSF82714">
    <property type="entry name" value="Multidrug efflux transporter AcrB TolC docking domain, DN and DC subdomains"/>
    <property type="match status" value="2"/>
</dbReference>
<keyword evidence="1" id="KW-1133">Transmembrane helix</keyword>
<feature type="transmembrane region" description="Helical" evidence="1">
    <location>
        <begin position="968"/>
        <end position="990"/>
    </location>
</feature>
<feature type="transmembrane region" description="Helical" evidence="1">
    <location>
        <begin position="428"/>
        <end position="450"/>
    </location>
</feature>
<feature type="transmembrane region" description="Helical" evidence="1">
    <location>
        <begin position="1058"/>
        <end position="1084"/>
    </location>
</feature>
<feature type="transmembrane region" description="Helical" evidence="1">
    <location>
        <begin position="336"/>
        <end position="353"/>
    </location>
</feature>
<organism evidence="2 3">
    <name type="scientific">Desulfamplus magnetovallimortis</name>
    <dbReference type="NCBI Taxonomy" id="1246637"/>
    <lineage>
        <taxon>Bacteria</taxon>
        <taxon>Pseudomonadati</taxon>
        <taxon>Thermodesulfobacteriota</taxon>
        <taxon>Desulfobacteria</taxon>
        <taxon>Desulfobacterales</taxon>
        <taxon>Desulfobacteraceae</taxon>
        <taxon>Desulfamplus</taxon>
    </lineage>
</organism>
<feature type="transmembrane region" description="Helical" evidence="1">
    <location>
        <begin position="942"/>
        <end position="962"/>
    </location>
</feature>
<accession>A0A1W1HGA6</accession>
<name>A0A1W1HGA6_9BACT</name>
<reference evidence="2 3" key="1">
    <citation type="submission" date="2017-03" db="EMBL/GenBank/DDBJ databases">
        <authorList>
            <person name="Afonso C.L."/>
            <person name="Miller P.J."/>
            <person name="Scott M.A."/>
            <person name="Spackman E."/>
            <person name="Goraichik I."/>
            <person name="Dimitrov K.M."/>
            <person name="Suarez D.L."/>
            <person name="Swayne D.E."/>
        </authorList>
    </citation>
    <scope>NUCLEOTIDE SEQUENCE [LARGE SCALE GENOMIC DNA]</scope>
    <source>
        <strain evidence="2">PRJEB14757</strain>
    </source>
</reference>
<dbReference type="EMBL" id="FWEV01000276">
    <property type="protein sequence ID" value="SLM31517.1"/>
    <property type="molecule type" value="Genomic_DNA"/>
</dbReference>
<dbReference type="GO" id="GO:0042910">
    <property type="term" value="F:xenobiotic transmembrane transporter activity"/>
    <property type="evidence" value="ECO:0007669"/>
    <property type="project" value="TreeGrafter"/>
</dbReference>
<dbReference type="Proteomes" id="UP000191931">
    <property type="component" value="Unassembled WGS sequence"/>
</dbReference>
<dbReference type="GO" id="GO:0005886">
    <property type="term" value="C:plasma membrane"/>
    <property type="evidence" value="ECO:0007669"/>
    <property type="project" value="TreeGrafter"/>
</dbReference>
<keyword evidence="1" id="KW-0812">Transmembrane</keyword>
<dbReference type="OrthoDB" id="9807612at2"/>
<feature type="transmembrane region" description="Helical" evidence="1">
    <location>
        <begin position="535"/>
        <end position="559"/>
    </location>
</feature>
<feature type="transmembrane region" description="Helical" evidence="1">
    <location>
        <begin position="915"/>
        <end position="935"/>
    </location>
</feature>
<evidence type="ECO:0000256" key="1">
    <source>
        <dbReference type="SAM" id="Phobius"/>
    </source>
</evidence>
<sequence>MIISDTAVQKSTSVVVLTILIIIFGVYCYNVLPRESDPDITIPNVFVSTSYRGVSPSDMETSVTIKIESKLKGLDGLKKLQSVSSEGLSSINIEFVTGTDIDKAIQDVKDKVDEAMGDLPSDLDNDPYVFEVNFSEMPIVVFSLSGTCGLPALKKIADDLEDDIEAVTGVLAVDVTGGLEREIRVEVSPEKLAYYGLTIFSLQSAVESENRNNSGGAIRLGKGRFQLRVPGEFETPEEIYGLVLGTHQGQPVYLKDVAHVVDGFKEESSRSRLDGREAINLAVKKRSGENIIAISEKVDEIITKRMVTWPPGTEITKVMDKTNDIKNMVADLENNIFSGLILVLVVIFLAMGIRNALLVSLAIPMSMLLSFTVLYFMGITLNMVVLFSLTLALGMLVDNAIVIVENIYRFMEQGAGPAQAAMQATSEVAWPVIGSTLTTLAAFSPMLFWPGIMGEFMGYMPLTLIITLTSSLFVALIINPAMASLIMKPKTRSALSSGQNGSVTPLSMEEISRAVEKPVEVKGVFMKIYTRMLSFALDIPLTMIAISFCLLVLMIQMWLIVVGLEKPVEFFPEIEPKGMYVNVDVPEGADLDYIDTILQRVELALSGVYEKSKNDNTGFTNPASPMDALAPKAHDMPNGKRFYGPSDMKNIKNIYTRGTIVADGGSAFSSNTPNHVGVRFLELSDRWRSTHDTVDDIRKRIKEIPGGKVTLAMEEEGPPTGAPINIEIAGENFEVLGEIARKIKNIISDMPHVHDVRDDFVEGIPSVQVNVDRQKAALFGLTTDGIGYALKSAYNGLEVSSFREGDDDYDITVQLKEADRKVVDILHELMLPTPTGYMVPLSTLANVTFTGSIGDIVRINNERVVTVRANVDENKVPGAVVREQAEILLKKFALPPGYKVKFTGEFEFQQESEDFLSKAFLVALLLIFLILVSMFNSVIQPFVIMTSVILSLGGAFLGLALFNSSFGIIMTGVGVISLAGVVVNNAIVLIDYINKLRERGLELKDAVVSAGATRLRPVLLTAVTTILGLIPMVTGISYDFHTWSISWVSESSQWWRSMAVVVIFGLVVATFLTLVVVPTLYYLLERMGEFRKRLFMKIRKIYWKPYPFLAGEPAPEKN</sequence>
<dbReference type="PANTHER" id="PTHR32063">
    <property type="match status" value="1"/>
</dbReference>
<evidence type="ECO:0000313" key="3">
    <source>
        <dbReference type="Proteomes" id="UP000191931"/>
    </source>
</evidence>
<dbReference type="SUPFAM" id="SSF82693">
    <property type="entry name" value="Multidrug efflux transporter AcrB pore domain, PN1, PN2, PC1 and PC2 subdomains"/>
    <property type="match status" value="2"/>
</dbReference>
<dbReference type="InterPro" id="IPR027463">
    <property type="entry name" value="AcrB_DN_DC_subdom"/>
</dbReference>
<dbReference type="Gene3D" id="3.30.2090.10">
    <property type="entry name" value="Multidrug efflux transporter AcrB TolC docking domain, DN and DC subdomains"/>
    <property type="match status" value="2"/>
</dbReference>
<feature type="transmembrane region" description="Helical" evidence="1">
    <location>
        <begin position="1018"/>
        <end position="1038"/>
    </location>
</feature>
<dbReference type="PRINTS" id="PR00702">
    <property type="entry name" value="ACRIFLAVINRP"/>
</dbReference>
<dbReference type="RefSeq" id="WP_080800319.1">
    <property type="nucleotide sequence ID" value="NZ_LT828541.1"/>
</dbReference>
<evidence type="ECO:0000313" key="2">
    <source>
        <dbReference type="EMBL" id="SLM31517.1"/>
    </source>
</evidence>
<dbReference type="Gene3D" id="3.30.70.1430">
    <property type="entry name" value="Multidrug efflux transporter AcrB pore domain"/>
    <property type="match status" value="1"/>
</dbReference>
<keyword evidence="3" id="KW-1185">Reference proteome</keyword>
<dbReference type="SUPFAM" id="SSF82866">
    <property type="entry name" value="Multidrug efflux transporter AcrB transmembrane domain"/>
    <property type="match status" value="2"/>
</dbReference>